<comment type="cofactor">
    <cofactor evidence="8">
        <name>Mg(2+)</name>
        <dbReference type="ChEBI" id="CHEBI:18420"/>
    </cofactor>
</comment>
<evidence type="ECO:0000256" key="5">
    <source>
        <dbReference type="ARBA" id="ARBA00022842"/>
    </source>
</evidence>
<evidence type="ECO:0000313" key="10">
    <source>
        <dbReference type="EMBL" id="BDI28080.1"/>
    </source>
</evidence>
<keyword evidence="10" id="KW-0548">Nucleotidyltransferase</keyword>
<keyword evidence="2 8" id="KW-0808">Transferase</keyword>
<dbReference type="GO" id="GO:0046872">
    <property type="term" value="F:metal ion binding"/>
    <property type="evidence" value="ECO:0007669"/>
    <property type="project" value="UniProtKB-KW"/>
</dbReference>
<dbReference type="KEGG" id="ccot:CCAX7_001310"/>
<evidence type="ECO:0000256" key="6">
    <source>
        <dbReference type="ARBA" id="ARBA00023134"/>
    </source>
</evidence>
<evidence type="ECO:0000256" key="8">
    <source>
        <dbReference type="HAMAP-Rule" id="MF_00316"/>
    </source>
</evidence>
<dbReference type="InterPro" id="IPR029044">
    <property type="entry name" value="Nucleotide-diphossugar_trans"/>
</dbReference>
<feature type="binding site" evidence="8">
    <location>
        <begin position="25"/>
        <end position="27"/>
    </location>
    <ligand>
        <name>GTP</name>
        <dbReference type="ChEBI" id="CHEBI:37565"/>
    </ligand>
</feature>
<protein>
    <recommendedName>
        <fullName evidence="8">Probable molybdenum cofactor guanylyltransferase</fullName>
        <shortName evidence="8">MoCo guanylyltransferase</shortName>
        <ecNumber evidence="8">2.7.7.77</ecNumber>
    </recommendedName>
    <alternativeName>
        <fullName evidence="8">GTP:molybdopterin guanylyltransferase</fullName>
    </alternativeName>
    <alternativeName>
        <fullName evidence="8">Mo-MPT guanylyltransferase</fullName>
    </alternativeName>
    <alternativeName>
        <fullName evidence="8">Molybdopterin guanylyltransferase</fullName>
    </alternativeName>
    <alternativeName>
        <fullName evidence="8">Molybdopterin-guanine dinucleotide synthase</fullName>
        <shortName evidence="8">MGD synthase</shortName>
    </alternativeName>
</protein>
<keyword evidence="7 8" id="KW-0501">Molybdenum cofactor biosynthesis</keyword>
<dbReference type="EC" id="2.7.7.77" evidence="8"/>
<dbReference type="Proteomes" id="UP000287394">
    <property type="component" value="Chromosome"/>
</dbReference>
<dbReference type="FunCoup" id="A0A402CRK9">
    <property type="interactions" value="139"/>
</dbReference>
<comment type="subcellular location">
    <subcellularLocation>
        <location evidence="8">Cytoplasm</location>
    </subcellularLocation>
</comment>
<dbReference type="EMBL" id="AP025739">
    <property type="protein sequence ID" value="BDI28080.1"/>
    <property type="molecule type" value="Genomic_DNA"/>
</dbReference>
<dbReference type="CDD" id="cd02503">
    <property type="entry name" value="MobA"/>
    <property type="match status" value="1"/>
</dbReference>
<dbReference type="GO" id="GO:0061603">
    <property type="term" value="F:molybdenum cofactor guanylyltransferase activity"/>
    <property type="evidence" value="ECO:0007669"/>
    <property type="project" value="UniProtKB-EC"/>
</dbReference>
<dbReference type="InterPro" id="IPR013482">
    <property type="entry name" value="Molybde_CF_guanTrfase"/>
</dbReference>
<keyword evidence="5 8" id="KW-0460">Magnesium</keyword>
<dbReference type="HAMAP" id="MF_00316">
    <property type="entry name" value="MobA"/>
    <property type="match status" value="1"/>
</dbReference>
<reference evidence="10 11" key="1">
    <citation type="journal article" date="2019" name="Int. J. Syst. Evol. Microbiol.">
        <title>Capsulimonas corticalis gen. nov., sp. nov., an aerobic capsulated bacterium, of a novel bacterial order, Capsulimonadales ord. nov., of the class Armatimonadia of the phylum Armatimonadetes.</title>
        <authorList>
            <person name="Li J."/>
            <person name="Kudo C."/>
            <person name="Tonouchi A."/>
        </authorList>
    </citation>
    <scope>NUCLEOTIDE SEQUENCE [LARGE SCALE GENOMIC DNA]</scope>
    <source>
        <strain evidence="10 11">AX-7</strain>
    </source>
</reference>
<evidence type="ECO:0000256" key="7">
    <source>
        <dbReference type="ARBA" id="ARBA00023150"/>
    </source>
</evidence>
<feature type="binding site" evidence="8">
    <location>
        <position position="111"/>
    </location>
    <ligand>
        <name>Mg(2+)</name>
        <dbReference type="ChEBI" id="CHEBI:18420"/>
    </ligand>
</feature>
<evidence type="ECO:0000256" key="1">
    <source>
        <dbReference type="ARBA" id="ARBA00022490"/>
    </source>
</evidence>
<dbReference type="PANTHER" id="PTHR19136:SF81">
    <property type="entry name" value="MOLYBDENUM COFACTOR GUANYLYLTRANSFERASE"/>
    <property type="match status" value="1"/>
</dbReference>
<gene>
    <name evidence="8" type="primary">mobA</name>
    <name evidence="10" type="ORF">CCAX7_001310</name>
</gene>
<keyword evidence="6 8" id="KW-0342">GTP-binding</keyword>
<feature type="domain" description="MobA-like NTP transferase" evidence="9">
    <location>
        <begin position="23"/>
        <end position="165"/>
    </location>
</feature>
<keyword evidence="1 8" id="KW-0963">Cytoplasm</keyword>
<feature type="binding site" evidence="8">
    <location>
        <position position="37"/>
    </location>
    <ligand>
        <name>GTP</name>
        <dbReference type="ChEBI" id="CHEBI:37565"/>
    </ligand>
</feature>
<evidence type="ECO:0000259" key="9">
    <source>
        <dbReference type="Pfam" id="PF12804"/>
    </source>
</evidence>
<feature type="binding site" evidence="8">
    <location>
        <position position="111"/>
    </location>
    <ligand>
        <name>GTP</name>
        <dbReference type="ChEBI" id="CHEBI:37565"/>
    </ligand>
</feature>
<dbReference type="SUPFAM" id="SSF53448">
    <property type="entry name" value="Nucleotide-diphospho-sugar transferases"/>
    <property type="match status" value="1"/>
</dbReference>
<comment type="catalytic activity">
    <reaction evidence="8">
        <text>Mo-molybdopterin + GTP + H(+) = Mo-molybdopterin guanine dinucleotide + diphosphate</text>
        <dbReference type="Rhea" id="RHEA:34243"/>
        <dbReference type="ChEBI" id="CHEBI:15378"/>
        <dbReference type="ChEBI" id="CHEBI:33019"/>
        <dbReference type="ChEBI" id="CHEBI:37565"/>
        <dbReference type="ChEBI" id="CHEBI:71302"/>
        <dbReference type="ChEBI" id="CHEBI:71310"/>
        <dbReference type="EC" id="2.7.7.77"/>
    </reaction>
</comment>
<dbReference type="Gene3D" id="3.90.550.10">
    <property type="entry name" value="Spore Coat Polysaccharide Biosynthesis Protein SpsA, Chain A"/>
    <property type="match status" value="1"/>
</dbReference>
<evidence type="ECO:0000256" key="4">
    <source>
        <dbReference type="ARBA" id="ARBA00022741"/>
    </source>
</evidence>
<accession>A0A402CRK9</accession>
<evidence type="ECO:0000256" key="2">
    <source>
        <dbReference type="ARBA" id="ARBA00022679"/>
    </source>
</evidence>
<dbReference type="GO" id="GO:0006777">
    <property type="term" value="P:Mo-molybdopterin cofactor biosynthetic process"/>
    <property type="evidence" value="ECO:0007669"/>
    <property type="project" value="UniProtKB-KW"/>
</dbReference>
<dbReference type="InterPro" id="IPR025877">
    <property type="entry name" value="MobA-like_NTP_Trfase"/>
</dbReference>
<dbReference type="AlphaFoldDB" id="A0A402CRK9"/>
<keyword evidence="11" id="KW-1185">Reference proteome</keyword>
<sequence length="211" mass="22391">MQIVHISKHSPGTLSSMENIAIAILAGGRSRRMGRDKAALPWDGATLLERLAGAAVCVGVPVLVVGRQQPEDWGGPAVTFLPDRYPDLGPMGGVLTALESGSNSILAVACDMPYLDARALEWLLGAARDLPTGAPGLAGRNGDQIEPLFAVYRQDLKEAMAARIAAGRLSMNGLIADSSFVVADVPAEIRAALVNINTPEEWRDLDRKDKL</sequence>
<comment type="domain">
    <text evidence="8">The N-terminal domain determines nucleotide recognition and specific binding, while the C-terminal domain determines the specific binding to the target protein.</text>
</comment>
<dbReference type="GO" id="GO:0005737">
    <property type="term" value="C:cytoplasm"/>
    <property type="evidence" value="ECO:0007669"/>
    <property type="project" value="UniProtKB-SubCell"/>
</dbReference>
<dbReference type="GO" id="GO:0005525">
    <property type="term" value="F:GTP binding"/>
    <property type="evidence" value="ECO:0007669"/>
    <property type="project" value="UniProtKB-UniRule"/>
</dbReference>
<dbReference type="Pfam" id="PF12804">
    <property type="entry name" value="NTP_transf_3"/>
    <property type="match status" value="1"/>
</dbReference>
<comment type="caution">
    <text evidence="8">Lacks conserved residue(s) required for the propagation of feature annotation.</text>
</comment>
<keyword evidence="4 8" id="KW-0547">Nucleotide-binding</keyword>
<comment type="function">
    <text evidence="8">Transfers a GMP moiety from GTP to Mo-molybdopterin (Mo-MPT) cofactor (Moco or molybdenum cofactor) to form Mo-molybdopterin guanine dinucleotide (Mo-MGD) cofactor.</text>
</comment>
<dbReference type="PANTHER" id="PTHR19136">
    <property type="entry name" value="MOLYBDENUM COFACTOR GUANYLYLTRANSFERASE"/>
    <property type="match status" value="1"/>
</dbReference>
<proteinExistence type="inferred from homology"/>
<organism evidence="10 11">
    <name type="scientific">Capsulimonas corticalis</name>
    <dbReference type="NCBI Taxonomy" id="2219043"/>
    <lineage>
        <taxon>Bacteria</taxon>
        <taxon>Bacillati</taxon>
        <taxon>Armatimonadota</taxon>
        <taxon>Armatimonadia</taxon>
        <taxon>Capsulimonadales</taxon>
        <taxon>Capsulimonadaceae</taxon>
        <taxon>Capsulimonas</taxon>
    </lineage>
</organism>
<keyword evidence="3 8" id="KW-0479">Metal-binding</keyword>
<comment type="similarity">
    <text evidence="8">Belongs to the MobA family.</text>
</comment>
<evidence type="ECO:0000313" key="11">
    <source>
        <dbReference type="Proteomes" id="UP000287394"/>
    </source>
</evidence>
<name>A0A402CRK9_9BACT</name>
<feature type="binding site" evidence="8">
    <location>
        <position position="83"/>
    </location>
    <ligand>
        <name>GTP</name>
        <dbReference type="ChEBI" id="CHEBI:37565"/>
    </ligand>
</feature>
<evidence type="ECO:0000256" key="3">
    <source>
        <dbReference type="ARBA" id="ARBA00022723"/>
    </source>
</evidence>